<dbReference type="PANTHER" id="PTHR31061">
    <property type="entry name" value="LD22376P"/>
    <property type="match status" value="1"/>
</dbReference>
<reference evidence="3" key="1">
    <citation type="submission" date="2022-03" db="EMBL/GenBank/DDBJ databases">
        <title>A functionally conserved STORR gene fusion in Papaver species that diverged 16.8 million years ago.</title>
        <authorList>
            <person name="Catania T."/>
        </authorList>
    </citation>
    <scope>NUCLEOTIDE SEQUENCE</scope>
    <source>
        <strain evidence="3">S-191538</strain>
    </source>
</reference>
<name>A0AA41SC94_PAPNU</name>
<feature type="transmembrane region" description="Helical" evidence="1">
    <location>
        <begin position="152"/>
        <end position="172"/>
    </location>
</feature>
<comment type="caution">
    <text evidence="3">The sequence shown here is derived from an EMBL/GenBank/DDBJ whole genome shotgun (WGS) entry which is preliminary data.</text>
</comment>
<dbReference type="EMBL" id="JAJJMA010120094">
    <property type="protein sequence ID" value="MCL7032145.1"/>
    <property type="molecule type" value="Genomic_DNA"/>
</dbReference>
<keyword evidence="1" id="KW-0812">Transmembrane</keyword>
<evidence type="ECO:0000313" key="4">
    <source>
        <dbReference type="Proteomes" id="UP001177140"/>
    </source>
</evidence>
<evidence type="ECO:0000256" key="1">
    <source>
        <dbReference type="SAM" id="Phobius"/>
    </source>
</evidence>
<dbReference type="InterPro" id="IPR012429">
    <property type="entry name" value="HGSNAT_cat"/>
</dbReference>
<evidence type="ECO:0000313" key="3">
    <source>
        <dbReference type="EMBL" id="MCL7032145.1"/>
    </source>
</evidence>
<accession>A0AA41SC94</accession>
<keyword evidence="1" id="KW-1133">Transmembrane helix</keyword>
<gene>
    <name evidence="3" type="ORF">MKW94_014393</name>
</gene>
<feature type="transmembrane region" description="Helical" evidence="1">
    <location>
        <begin position="333"/>
        <end position="352"/>
    </location>
</feature>
<feature type="transmembrane region" description="Helical" evidence="1">
    <location>
        <begin position="115"/>
        <end position="132"/>
    </location>
</feature>
<organism evidence="3 4">
    <name type="scientific">Papaver nudicaule</name>
    <name type="common">Iceland poppy</name>
    <dbReference type="NCBI Taxonomy" id="74823"/>
    <lineage>
        <taxon>Eukaryota</taxon>
        <taxon>Viridiplantae</taxon>
        <taxon>Streptophyta</taxon>
        <taxon>Embryophyta</taxon>
        <taxon>Tracheophyta</taxon>
        <taxon>Spermatophyta</taxon>
        <taxon>Magnoliopsida</taxon>
        <taxon>Ranunculales</taxon>
        <taxon>Papaveraceae</taxon>
        <taxon>Papaveroideae</taxon>
        <taxon>Papaver</taxon>
    </lineage>
</organism>
<feature type="transmembrane region" description="Helical" evidence="1">
    <location>
        <begin position="431"/>
        <end position="451"/>
    </location>
</feature>
<dbReference type="PANTHER" id="PTHR31061:SF24">
    <property type="entry name" value="LD22376P"/>
    <property type="match status" value="1"/>
</dbReference>
<keyword evidence="1" id="KW-0472">Membrane</keyword>
<dbReference type="Proteomes" id="UP001177140">
    <property type="component" value="Unassembled WGS sequence"/>
</dbReference>
<feature type="transmembrane region" description="Helical" evidence="1">
    <location>
        <begin position="359"/>
        <end position="383"/>
    </location>
</feature>
<dbReference type="Pfam" id="PF07786">
    <property type="entry name" value="HGSNAT_cat"/>
    <property type="match status" value="1"/>
</dbReference>
<protein>
    <recommendedName>
        <fullName evidence="2">Heparan-alpha-glucosaminide N-acetyltransferase catalytic domain-containing protein</fullName>
    </recommendedName>
</protein>
<proteinExistence type="predicted"/>
<dbReference type="AlphaFoldDB" id="A0AA41SC94"/>
<feature type="transmembrane region" description="Helical" evidence="1">
    <location>
        <begin position="80"/>
        <end position="103"/>
    </location>
</feature>
<keyword evidence="4" id="KW-1185">Reference proteome</keyword>
<feature type="transmembrane region" description="Helical" evidence="1">
    <location>
        <begin position="222"/>
        <end position="242"/>
    </location>
</feature>
<evidence type="ECO:0000259" key="2">
    <source>
        <dbReference type="Pfam" id="PF07786"/>
    </source>
</evidence>
<feature type="transmembrane region" description="Helical" evidence="1">
    <location>
        <begin position="389"/>
        <end position="411"/>
    </location>
</feature>
<feature type="domain" description="Heparan-alpha-glucosaminide N-acetyltransferase catalytic" evidence="2">
    <location>
        <begin position="74"/>
        <end position="198"/>
    </location>
</feature>
<feature type="transmembrane region" description="Helical" evidence="1">
    <location>
        <begin position="184"/>
        <end position="202"/>
    </location>
</feature>
<sequence length="467" mass="51700">MGAGEDIVLLHSTNDDHNFVSMEEGLGDRELSVFNSSTTLNHHYVPISNDSATDGKSISNGSIDRKDASLKQPRLVSLDVFRGFTVALMVLVDHVGGILPAINHSPWDGVTLADFVMPFFLFIVGVALALAYKRLPCRVDATKKAVLRALKLFILGIVLQGGYIHGIINLTFGVDIRQIRLMGTLQRIAIAYLLTALCEIWVKREDVVKSGRCMLKKYKFQWIFVLVITVTYTALLYGLHVADWEYRIPNENSPFTSTVISVKCGVRGDTGPACSAVGMVDRQVLGIRHLYRRPTYARTKECSMNSPENGPLPPNAPSWCQAPFDPEGTLSSVMAIVTCMIGLHFGHIIVHFKEHKDRIVSWMIPAAGLVVVGFVLDFCGIHLNKALYSLSYTCVTVGAGGILFVGTYVLVDVFGFRKPAVVFEWMGKHALMIYILAACNVFPVFLHGFYWKKPENNFLRLLGIGQS</sequence>